<reference evidence="4 5" key="1">
    <citation type="submission" date="2014-12" db="EMBL/GenBank/DDBJ databases">
        <title>Genome sequencing of Alteromonas marina AD001.</title>
        <authorList>
            <person name="Adrian T.G.S."/>
            <person name="Chan K.G."/>
        </authorList>
    </citation>
    <scope>NUCLEOTIDE SEQUENCE [LARGE SCALE GENOMIC DNA]</scope>
    <source>
        <strain evidence="4 5">AD001</strain>
    </source>
</reference>
<accession>A0A0B3Y644</accession>
<proteinExistence type="predicted"/>
<organism evidence="4 5">
    <name type="scientific">Alteromonas marina</name>
    <dbReference type="NCBI Taxonomy" id="203795"/>
    <lineage>
        <taxon>Bacteria</taxon>
        <taxon>Pseudomonadati</taxon>
        <taxon>Pseudomonadota</taxon>
        <taxon>Gammaproteobacteria</taxon>
        <taxon>Alteromonadales</taxon>
        <taxon>Alteromonadaceae</taxon>
        <taxon>Alteromonas/Salinimonas group</taxon>
        <taxon>Alteromonas</taxon>
    </lineage>
</organism>
<sequence>MRVSTQLSESKIEEIRKDFSFFDRDGNGQIDLPEFIELLTVISPKTKASHVQEGFKLIDSNDDGYIDFEEFLEWWQEGWWEY</sequence>
<feature type="domain" description="EF-hand" evidence="3">
    <location>
        <begin position="46"/>
        <end position="81"/>
    </location>
</feature>
<dbReference type="Gene3D" id="1.10.238.10">
    <property type="entry name" value="EF-hand"/>
    <property type="match status" value="1"/>
</dbReference>
<dbReference type="Proteomes" id="UP000031197">
    <property type="component" value="Unassembled WGS sequence"/>
</dbReference>
<dbReference type="PANTHER" id="PTHR23055">
    <property type="entry name" value="CALCIUM BINDING PROTEINS"/>
    <property type="match status" value="1"/>
</dbReference>
<dbReference type="InterPro" id="IPR018247">
    <property type="entry name" value="EF_Hand_1_Ca_BS"/>
</dbReference>
<keyword evidence="2" id="KW-0677">Repeat</keyword>
<dbReference type="SMART" id="SM00054">
    <property type="entry name" value="EFh"/>
    <property type="match status" value="2"/>
</dbReference>
<dbReference type="InterPro" id="IPR002048">
    <property type="entry name" value="EF_hand_dom"/>
</dbReference>
<dbReference type="CDD" id="cd00051">
    <property type="entry name" value="EFh"/>
    <property type="match status" value="1"/>
</dbReference>
<dbReference type="SUPFAM" id="SSF47473">
    <property type="entry name" value="EF-hand"/>
    <property type="match status" value="1"/>
</dbReference>
<evidence type="ECO:0000256" key="2">
    <source>
        <dbReference type="ARBA" id="ARBA00022737"/>
    </source>
</evidence>
<feature type="domain" description="EF-hand" evidence="3">
    <location>
        <begin position="10"/>
        <end position="45"/>
    </location>
</feature>
<protein>
    <submittedName>
        <fullName evidence="4">Calcium sensor EFh</fullName>
    </submittedName>
</protein>
<dbReference type="PROSITE" id="PS00018">
    <property type="entry name" value="EF_HAND_1"/>
    <property type="match status" value="2"/>
</dbReference>
<name>A0A0B3Y644_9ALTE</name>
<gene>
    <name evidence="4" type="ORF">RJ41_10490</name>
</gene>
<evidence type="ECO:0000313" key="4">
    <source>
        <dbReference type="EMBL" id="KHT52392.1"/>
    </source>
</evidence>
<dbReference type="GO" id="GO:0005509">
    <property type="term" value="F:calcium ion binding"/>
    <property type="evidence" value="ECO:0007669"/>
    <property type="project" value="InterPro"/>
</dbReference>
<dbReference type="Pfam" id="PF13499">
    <property type="entry name" value="EF-hand_7"/>
    <property type="match status" value="1"/>
</dbReference>
<keyword evidence="1" id="KW-0479">Metal-binding</keyword>
<dbReference type="OrthoDB" id="5770487at2"/>
<dbReference type="AlphaFoldDB" id="A0A0B3Y644"/>
<evidence type="ECO:0000259" key="3">
    <source>
        <dbReference type="PROSITE" id="PS50222"/>
    </source>
</evidence>
<evidence type="ECO:0000256" key="1">
    <source>
        <dbReference type="ARBA" id="ARBA00022723"/>
    </source>
</evidence>
<dbReference type="PROSITE" id="PS50222">
    <property type="entry name" value="EF_HAND_2"/>
    <property type="match status" value="2"/>
</dbReference>
<dbReference type="InterPro" id="IPR011992">
    <property type="entry name" value="EF-hand-dom_pair"/>
</dbReference>
<dbReference type="EMBL" id="JWLW01000017">
    <property type="protein sequence ID" value="KHT52392.1"/>
    <property type="molecule type" value="Genomic_DNA"/>
</dbReference>
<comment type="caution">
    <text evidence="4">The sequence shown here is derived from an EMBL/GenBank/DDBJ whole genome shotgun (WGS) entry which is preliminary data.</text>
</comment>
<dbReference type="InterPro" id="IPR028846">
    <property type="entry name" value="Recoverin"/>
</dbReference>
<evidence type="ECO:0000313" key="5">
    <source>
        <dbReference type="Proteomes" id="UP000031197"/>
    </source>
</evidence>
<keyword evidence="5" id="KW-1185">Reference proteome</keyword>